<name>A0A3B0XKE3_9ZZZZ</name>
<gene>
    <name evidence="1" type="ORF">MNBD_GAMMA11-421</name>
</gene>
<organism evidence="1">
    <name type="scientific">hydrothermal vent metagenome</name>
    <dbReference type="NCBI Taxonomy" id="652676"/>
    <lineage>
        <taxon>unclassified sequences</taxon>
        <taxon>metagenomes</taxon>
        <taxon>ecological metagenomes</taxon>
    </lineage>
</organism>
<accession>A0A3B0XKE3</accession>
<protein>
    <submittedName>
        <fullName evidence="1">Uncharacterized protein</fullName>
    </submittedName>
</protein>
<dbReference type="AlphaFoldDB" id="A0A3B0XKE3"/>
<reference evidence="1" key="1">
    <citation type="submission" date="2018-06" db="EMBL/GenBank/DDBJ databases">
        <authorList>
            <person name="Zhirakovskaya E."/>
        </authorList>
    </citation>
    <scope>NUCLEOTIDE SEQUENCE</scope>
</reference>
<evidence type="ECO:0000313" key="1">
    <source>
        <dbReference type="EMBL" id="VAW63617.1"/>
    </source>
</evidence>
<dbReference type="EMBL" id="UOFG01000207">
    <property type="protein sequence ID" value="VAW63617.1"/>
    <property type="molecule type" value="Genomic_DNA"/>
</dbReference>
<proteinExistence type="predicted"/>
<sequence>MAGGGGVFQKTSPASFDSKAFSEKITQQLQRSADLGEFCVSGNYTSNINPVTGDGSITFNNCDLGFDATVSGTLVISSTDTSFTLTYVNFSVTFNGTTEVIDFTMDCTILDTGITCTSTSSITGIDGRTYTVSNITVNSNADSTFNVDCVVVDPDNGQISVNAQSVIFDCPAPDLGRPSSGSITFSSNGSSGLVTFDSCSSYTVTVDGVGNSFTWN</sequence>